<evidence type="ECO:0000259" key="1">
    <source>
        <dbReference type="PROSITE" id="PS51186"/>
    </source>
</evidence>
<dbReference type="eggNOG" id="COG2153">
    <property type="taxonomic scope" value="Bacteria"/>
</dbReference>
<sequence>MEIKIVDNYDMLAECYKIRNDVFSVEQGVPSELDKDEFDIIDSNKSIHILTYEDNLPIGTSRLKYISKDTVQLNRVAVSKNYRGKSVGEKMLIFLENYSKEKGYSYVYVEAQMQAKRFYEKCGYFSLDRNPFLDAGILHIAMKKLL</sequence>
<dbReference type="HOGENOM" id="CLU_056607_6_2_9"/>
<evidence type="ECO:0000313" key="3">
    <source>
        <dbReference type="Proteomes" id="UP000013523"/>
    </source>
</evidence>
<accession>R4K682</accession>
<dbReference type="Proteomes" id="UP000013523">
    <property type="component" value="Chromosome"/>
</dbReference>
<keyword evidence="2" id="KW-0808">Transferase</keyword>
<gene>
    <name evidence="2" type="ORF">Clopa_3236</name>
</gene>
<dbReference type="PATRIC" id="fig|86416.3.peg.3227"/>
<protein>
    <submittedName>
        <fullName evidence="2">Putative acyltransferase</fullName>
    </submittedName>
</protein>
<dbReference type="OrthoDB" id="9796171at2"/>
<dbReference type="Pfam" id="PF00583">
    <property type="entry name" value="Acetyltransf_1"/>
    <property type="match status" value="1"/>
</dbReference>
<dbReference type="PROSITE" id="PS51186">
    <property type="entry name" value="GNAT"/>
    <property type="match status" value="1"/>
</dbReference>
<keyword evidence="3" id="KW-1185">Reference proteome</keyword>
<name>R4K682_CLOPA</name>
<dbReference type="Gene3D" id="3.40.630.30">
    <property type="match status" value="1"/>
</dbReference>
<dbReference type="SUPFAM" id="SSF55729">
    <property type="entry name" value="Acyl-CoA N-acyltransferases (Nat)"/>
    <property type="match status" value="1"/>
</dbReference>
<dbReference type="AlphaFoldDB" id="R4K682"/>
<evidence type="ECO:0000313" key="2">
    <source>
        <dbReference type="EMBL" id="AGK98043.1"/>
    </source>
</evidence>
<proteinExistence type="predicted"/>
<dbReference type="InterPro" id="IPR039143">
    <property type="entry name" value="GNPNAT1-like"/>
</dbReference>
<dbReference type="GO" id="GO:0004343">
    <property type="term" value="F:glucosamine 6-phosphate N-acetyltransferase activity"/>
    <property type="evidence" value="ECO:0007669"/>
    <property type="project" value="TreeGrafter"/>
</dbReference>
<dbReference type="CDD" id="cd04301">
    <property type="entry name" value="NAT_SF"/>
    <property type="match status" value="1"/>
</dbReference>
<dbReference type="PANTHER" id="PTHR13355">
    <property type="entry name" value="GLUCOSAMINE 6-PHOSPHATE N-ACETYLTRANSFERASE"/>
    <property type="match status" value="1"/>
</dbReference>
<dbReference type="RefSeq" id="WP_015616329.1">
    <property type="nucleotide sequence ID" value="NC_021182.1"/>
</dbReference>
<dbReference type="KEGG" id="cpas:Clopa_3236"/>
<feature type="domain" description="N-acetyltransferase" evidence="1">
    <location>
        <begin position="1"/>
        <end position="146"/>
    </location>
</feature>
<dbReference type="InterPro" id="IPR000182">
    <property type="entry name" value="GNAT_dom"/>
</dbReference>
<dbReference type="STRING" id="86416.Clopa_3236"/>
<dbReference type="EMBL" id="CP003261">
    <property type="protein sequence ID" value="AGK98043.1"/>
    <property type="molecule type" value="Genomic_DNA"/>
</dbReference>
<dbReference type="InterPro" id="IPR016181">
    <property type="entry name" value="Acyl_CoA_acyltransferase"/>
</dbReference>
<keyword evidence="2" id="KW-0012">Acyltransferase</keyword>
<organism evidence="2 3">
    <name type="scientific">Clostridium pasteurianum BC1</name>
    <dbReference type="NCBI Taxonomy" id="86416"/>
    <lineage>
        <taxon>Bacteria</taxon>
        <taxon>Bacillati</taxon>
        <taxon>Bacillota</taxon>
        <taxon>Clostridia</taxon>
        <taxon>Eubacteriales</taxon>
        <taxon>Clostridiaceae</taxon>
        <taxon>Clostridium</taxon>
    </lineage>
</organism>
<dbReference type="PANTHER" id="PTHR13355:SF11">
    <property type="entry name" value="GLUCOSAMINE 6-PHOSPHATE N-ACETYLTRANSFERASE"/>
    <property type="match status" value="1"/>
</dbReference>
<reference evidence="2 3" key="1">
    <citation type="submission" date="2012-01" db="EMBL/GenBank/DDBJ databases">
        <title>Complete sequence of chromosome of Clostridium pasteurianum BC1.</title>
        <authorList>
            <consortium name="US DOE Joint Genome Institute"/>
            <person name="Lucas S."/>
            <person name="Han J."/>
            <person name="Lapidus A."/>
            <person name="Cheng J.-F."/>
            <person name="Goodwin L."/>
            <person name="Pitluck S."/>
            <person name="Peters L."/>
            <person name="Mikhailova N."/>
            <person name="Teshima H."/>
            <person name="Detter J.C."/>
            <person name="Han C."/>
            <person name="Tapia R."/>
            <person name="Land M."/>
            <person name="Hauser L."/>
            <person name="Kyrpides N."/>
            <person name="Ivanova N."/>
            <person name="Pagani I."/>
            <person name="Dunn J."/>
            <person name="Taghavi S."/>
            <person name="Francis A."/>
            <person name="van der Lelie D."/>
            <person name="Woyke T."/>
        </authorList>
    </citation>
    <scope>NUCLEOTIDE SEQUENCE [LARGE SCALE GENOMIC DNA]</scope>
    <source>
        <strain evidence="2 3">BC1</strain>
    </source>
</reference>